<protein>
    <recommendedName>
        <fullName evidence="1">YdhG-like domain-containing protein</fullName>
    </recommendedName>
</protein>
<organism evidence="2 3">
    <name type="scientific">Hanstruepera neustonica</name>
    <dbReference type="NCBI Taxonomy" id="1445657"/>
    <lineage>
        <taxon>Bacteria</taxon>
        <taxon>Pseudomonadati</taxon>
        <taxon>Bacteroidota</taxon>
        <taxon>Flavobacteriia</taxon>
        <taxon>Flavobacteriales</taxon>
        <taxon>Flavobacteriaceae</taxon>
        <taxon>Hanstruepera</taxon>
    </lineage>
</organism>
<dbReference type="EMBL" id="POWF01000007">
    <property type="protein sequence ID" value="PNQ72578.1"/>
    <property type="molecule type" value="Genomic_DNA"/>
</dbReference>
<accession>A0A2K1DX25</accession>
<name>A0A2K1DX25_9FLAO</name>
<reference evidence="2 3" key="1">
    <citation type="submission" date="2018-01" db="EMBL/GenBank/DDBJ databases">
        <title>The draft genome of Hanstruepera neustonica JCM19743.</title>
        <authorList>
            <person name="He R.-H."/>
            <person name="Du Z.-J."/>
        </authorList>
    </citation>
    <scope>NUCLEOTIDE SEQUENCE [LARGE SCALE GENOMIC DNA]</scope>
    <source>
        <strain evidence="2 3">JCM19743</strain>
    </source>
</reference>
<dbReference type="OrthoDB" id="115213at2"/>
<dbReference type="InterPro" id="IPR014922">
    <property type="entry name" value="YdhG-like"/>
</dbReference>
<dbReference type="RefSeq" id="WP_103052460.1">
    <property type="nucleotide sequence ID" value="NZ_POWF01000007.1"/>
</dbReference>
<dbReference type="Gene3D" id="3.90.1150.200">
    <property type="match status" value="1"/>
</dbReference>
<dbReference type="SUPFAM" id="SSF159888">
    <property type="entry name" value="YdhG-like"/>
    <property type="match status" value="1"/>
</dbReference>
<dbReference type="Pfam" id="PF08818">
    <property type="entry name" value="DUF1801"/>
    <property type="match status" value="1"/>
</dbReference>
<evidence type="ECO:0000313" key="3">
    <source>
        <dbReference type="Proteomes" id="UP000236641"/>
    </source>
</evidence>
<feature type="domain" description="YdhG-like" evidence="1">
    <location>
        <begin position="25"/>
        <end position="117"/>
    </location>
</feature>
<evidence type="ECO:0000259" key="1">
    <source>
        <dbReference type="Pfam" id="PF08818"/>
    </source>
</evidence>
<sequence length="135" mass="15303">MGKQGPMPSFETIDDYIAHQPKPVQAVLQELRTIIKEAAPDTVEVLNYKVPAFTLVPGGKRDQQIMMAGYAKFVGFYPFPTVMTAFKEELTGYKTGKGSVQFPLDKPLPKDLIKRMVIYRHQEILKNWKSGLKTE</sequence>
<keyword evidence="3" id="KW-1185">Reference proteome</keyword>
<dbReference type="Proteomes" id="UP000236641">
    <property type="component" value="Unassembled WGS sequence"/>
</dbReference>
<dbReference type="AlphaFoldDB" id="A0A2K1DX25"/>
<gene>
    <name evidence="2" type="ORF">C1T31_10510</name>
</gene>
<proteinExistence type="predicted"/>
<evidence type="ECO:0000313" key="2">
    <source>
        <dbReference type="EMBL" id="PNQ72578.1"/>
    </source>
</evidence>
<comment type="caution">
    <text evidence="2">The sequence shown here is derived from an EMBL/GenBank/DDBJ whole genome shotgun (WGS) entry which is preliminary data.</text>
</comment>